<dbReference type="InterPro" id="IPR005186">
    <property type="entry name" value="FlaG"/>
</dbReference>
<dbReference type="EMBL" id="CP003108">
    <property type="protein sequence ID" value="AET70297.1"/>
    <property type="molecule type" value="Genomic_DNA"/>
</dbReference>
<sequence length="125" mass="13997">MMIAINPVQPNTQTTLVPMDAFPGQKLDRSLETPRKVIDRKGEIPSAREEIPREEVEKATEKLNRLMGIINKQLEFDIHDHSDSFTVRIIDQPSGEVLSEVSPTKVLDILGSFTQAAGLLFDELV</sequence>
<dbReference type="InterPro" id="IPR035924">
    <property type="entry name" value="FlaG-like_sf"/>
</dbReference>
<accession>G7WI00</accession>
<reference evidence="1 2" key="2">
    <citation type="journal article" date="2012" name="J. Bacteriol.">
        <title>Complete genome sequences of Desulfosporosinus orientis DSM765T, Desulfosporosinus youngiae DSM17734T, Desulfosporosinus meridiei DSM13257T, and Desulfosporosinus acidiphilus DSM22704T.</title>
        <authorList>
            <person name="Pester M."/>
            <person name="Brambilla E."/>
            <person name="Alazard D."/>
            <person name="Rattei T."/>
            <person name="Weinmaier T."/>
            <person name="Han J."/>
            <person name="Lucas S."/>
            <person name="Lapidus A."/>
            <person name="Cheng J.F."/>
            <person name="Goodwin L."/>
            <person name="Pitluck S."/>
            <person name="Peters L."/>
            <person name="Ovchinnikova G."/>
            <person name="Teshima H."/>
            <person name="Detter J.C."/>
            <person name="Han C.S."/>
            <person name="Tapia R."/>
            <person name="Land M.L."/>
            <person name="Hauser L."/>
            <person name="Kyrpides N.C."/>
            <person name="Ivanova N.N."/>
            <person name="Pagani I."/>
            <person name="Huntmann M."/>
            <person name="Wei C.L."/>
            <person name="Davenport K.W."/>
            <person name="Daligault H."/>
            <person name="Chain P.S."/>
            <person name="Chen A."/>
            <person name="Mavromatis K."/>
            <person name="Markowitz V."/>
            <person name="Szeto E."/>
            <person name="Mikhailova N."/>
            <person name="Pati A."/>
            <person name="Wagner M."/>
            <person name="Woyke T."/>
            <person name="Ollivier B."/>
            <person name="Klenk H.P."/>
            <person name="Spring S."/>
            <person name="Loy A."/>
        </authorList>
    </citation>
    <scope>NUCLEOTIDE SEQUENCE [LARGE SCALE GENOMIC DNA]</scope>
    <source>
        <strain evidence="2">ATCC 19365 / DSM 765 / NCIMB 8382 / VKM B-1628</strain>
    </source>
</reference>
<keyword evidence="1" id="KW-0969">Cilium</keyword>
<dbReference type="Gene3D" id="3.30.160.170">
    <property type="entry name" value="FlaG-like"/>
    <property type="match status" value="1"/>
</dbReference>
<keyword evidence="1" id="KW-0282">Flagellum</keyword>
<dbReference type="STRING" id="768706.Desor_4896"/>
<keyword evidence="1" id="KW-0966">Cell projection</keyword>
<organism evidence="1 2">
    <name type="scientific">Desulfosporosinus orientis (strain ATCC 19365 / DSM 765 / NCIMB 8382 / VKM B-1628 / Singapore I)</name>
    <name type="common">Desulfotomaculum orientis</name>
    <dbReference type="NCBI Taxonomy" id="768706"/>
    <lineage>
        <taxon>Bacteria</taxon>
        <taxon>Bacillati</taxon>
        <taxon>Bacillota</taxon>
        <taxon>Clostridia</taxon>
        <taxon>Eubacteriales</taxon>
        <taxon>Desulfitobacteriaceae</taxon>
        <taxon>Desulfosporosinus</taxon>
    </lineage>
</organism>
<evidence type="ECO:0000313" key="2">
    <source>
        <dbReference type="Proteomes" id="UP000006346"/>
    </source>
</evidence>
<protein>
    <submittedName>
        <fullName evidence="1">Flagellar protein FlaG</fullName>
    </submittedName>
</protein>
<dbReference type="Pfam" id="PF03646">
    <property type="entry name" value="FlaG"/>
    <property type="match status" value="1"/>
</dbReference>
<dbReference type="PANTHER" id="PTHR37166">
    <property type="entry name" value="PROTEIN FLAG"/>
    <property type="match status" value="1"/>
</dbReference>
<dbReference type="KEGG" id="dor:Desor_4896"/>
<proteinExistence type="predicted"/>
<dbReference type="SUPFAM" id="SSF160214">
    <property type="entry name" value="FlaG-like"/>
    <property type="match status" value="1"/>
</dbReference>
<dbReference type="AlphaFoldDB" id="G7WI00"/>
<reference evidence="2" key="1">
    <citation type="submission" date="2011-11" db="EMBL/GenBank/DDBJ databases">
        <title>Complete sequence of Desulfosporosinus orientis DSM 765.</title>
        <authorList>
            <person name="Lucas S."/>
            <person name="Han J."/>
            <person name="Lapidus A."/>
            <person name="Cheng J.-F."/>
            <person name="Goodwin L."/>
            <person name="Pitluck S."/>
            <person name="Peters L."/>
            <person name="Ovchinnikova G."/>
            <person name="Teshima H."/>
            <person name="Detter J.C."/>
            <person name="Han C."/>
            <person name="Tapia R."/>
            <person name="Land M."/>
            <person name="Hauser L."/>
            <person name="Kyrpides N."/>
            <person name="Ivanova N."/>
            <person name="Pagani I."/>
            <person name="Pester M."/>
            <person name="Spring S."/>
            <person name="Ollivier B."/>
            <person name="Rattei T."/>
            <person name="Klenk H.-P."/>
            <person name="Wagner M."/>
            <person name="Loy A."/>
            <person name="Woyke T."/>
        </authorList>
    </citation>
    <scope>NUCLEOTIDE SEQUENCE [LARGE SCALE GENOMIC DNA]</scope>
    <source>
        <strain evidence="2">ATCC 19365 / DSM 765 / NCIMB 8382 / VKM B-1628</strain>
    </source>
</reference>
<keyword evidence="2" id="KW-1185">Reference proteome</keyword>
<dbReference type="PATRIC" id="fig|768706.3.peg.4980"/>
<gene>
    <name evidence="1" type="ordered locus">Desor_4896</name>
</gene>
<dbReference type="PANTHER" id="PTHR37166:SF1">
    <property type="entry name" value="PROTEIN FLAG"/>
    <property type="match status" value="1"/>
</dbReference>
<dbReference type="eggNOG" id="COG1334">
    <property type="taxonomic scope" value="Bacteria"/>
</dbReference>
<name>G7WI00_DESOD</name>
<evidence type="ECO:0000313" key="1">
    <source>
        <dbReference type="EMBL" id="AET70297.1"/>
    </source>
</evidence>
<dbReference type="Proteomes" id="UP000006346">
    <property type="component" value="Chromosome"/>
</dbReference>
<dbReference type="HOGENOM" id="CLU_120910_3_2_9"/>